<dbReference type="Gene3D" id="3.40.50.10490">
    <property type="entry name" value="Glucose-6-phosphate isomerase like protein, domain 1"/>
    <property type="match status" value="1"/>
</dbReference>
<dbReference type="InterPro" id="IPR000281">
    <property type="entry name" value="HTH_RpiR"/>
</dbReference>
<dbReference type="Pfam" id="PF01380">
    <property type="entry name" value="SIS"/>
    <property type="match status" value="1"/>
</dbReference>
<evidence type="ECO:0000256" key="3">
    <source>
        <dbReference type="ARBA" id="ARBA00023163"/>
    </source>
</evidence>
<dbReference type="GO" id="GO:0097367">
    <property type="term" value="F:carbohydrate derivative binding"/>
    <property type="evidence" value="ECO:0007669"/>
    <property type="project" value="InterPro"/>
</dbReference>
<dbReference type="InterPro" id="IPR009057">
    <property type="entry name" value="Homeodomain-like_sf"/>
</dbReference>
<dbReference type="InterPro" id="IPR047640">
    <property type="entry name" value="RpiR-like"/>
</dbReference>
<dbReference type="SUPFAM" id="SSF53697">
    <property type="entry name" value="SIS domain"/>
    <property type="match status" value="1"/>
</dbReference>
<dbReference type="GO" id="GO:1901135">
    <property type="term" value="P:carbohydrate derivative metabolic process"/>
    <property type="evidence" value="ECO:0007669"/>
    <property type="project" value="InterPro"/>
</dbReference>
<keyword evidence="5" id="KW-1185">Reference proteome</keyword>
<dbReference type="Proteomes" id="UP000288197">
    <property type="component" value="Unassembled WGS sequence"/>
</dbReference>
<dbReference type="GO" id="GO:0003677">
    <property type="term" value="F:DNA binding"/>
    <property type="evidence" value="ECO:0007669"/>
    <property type="project" value="UniProtKB-KW"/>
</dbReference>
<dbReference type="Pfam" id="PF01418">
    <property type="entry name" value="HTH_6"/>
    <property type="match status" value="1"/>
</dbReference>
<dbReference type="PROSITE" id="PS51464">
    <property type="entry name" value="SIS"/>
    <property type="match status" value="1"/>
</dbReference>
<dbReference type="PANTHER" id="PTHR30514">
    <property type="entry name" value="GLUCOKINASE"/>
    <property type="match status" value="1"/>
</dbReference>
<dbReference type="InterPro" id="IPR001347">
    <property type="entry name" value="SIS_dom"/>
</dbReference>
<dbReference type="OrthoDB" id="6590756at2"/>
<keyword evidence="1" id="KW-0805">Transcription regulation</keyword>
<dbReference type="InterPro" id="IPR035472">
    <property type="entry name" value="RpiR-like_SIS"/>
</dbReference>
<dbReference type="Gene3D" id="1.10.10.10">
    <property type="entry name" value="Winged helix-like DNA-binding domain superfamily/Winged helix DNA-binding domain"/>
    <property type="match status" value="1"/>
</dbReference>
<dbReference type="SUPFAM" id="SSF46689">
    <property type="entry name" value="Homeodomain-like"/>
    <property type="match status" value="1"/>
</dbReference>
<dbReference type="CDD" id="cd05013">
    <property type="entry name" value="SIS_RpiR"/>
    <property type="match status" value="1"/>
</dbReference>
<protein>
    <submittedName>
        <fullName evidence="4">Uncharacterized protein</fullName>
    </submittedName>
</protein>
<dbReference type="PROSITE" id="PS51071">
    <property type="entry name" value="HTH_RPIR"/>
    <property type="match status" value="1"/>
</dbReference>
<name>A0A369AZ52_9ENTE</name>
<dbReference type="RefSeq" id="WP_114289014.1">
    <property type="nucleotide sequence ID" value="NZ_JAAVMC010000005.1"/>
</dbReference>
<sequence length="244" mass="27947">MEIDIYKLVNRYQLTDTETSILKKILIDPEKSLEMSVREIASENYSSPATVVKLAKKMGYTGYTDMVYRLYFIQKNLNNKDENSLSSIFNSDLFSEISEISVETFVDLLAVAKKQNLRIYLTGSGFSKPIAEYICMKLLVNGFDCIFTDLFAVYEQESDREAIVVLISQSGETGNIIKIAQRAKKNNHTIVLFTGEKETTLTDLADVSFIIKNDYLLNDQNKNQNYFYSACLFFFEYLNSRATN</sequence>
<organism evidence="4 5">
    <name type="scientific">Vagococcus fluvialis</name>
    <dbReference type="NCBI Taxonomy" id="2738"/>
    <lineage>
        <taxon>Bacteria</taxon>
        <taxon>Bacillati</taxon>
        <taxon>Bacillota</taxon>
        <taxon>Bacilli</taxon>
        <taxon>Lactobacillales</taxon>
        <taxon>Enterococcaceae</taxon>
        <taxon>Vagococcus</taxon>
    </lineage>
</organism>
<comment type="caution">
    <text evidence="4">The sequence shown here is derived from an EMBL/GenBank/DDBJ whole genome shotgun (WGS) entry which is preliminary data.</text>
</comment>
<dbReference type="GO" id="GO:0003700">
    <property type="term" value="F:DNA-binding transcription factor activity"/>
    <property type="evidence" value="ECO:0007669"/>
    <property type="project" value="InterPro"/>
</dbReference>
<dbReference type="AlphaFoldDB" id="A0A369AZ52"/>
<dbReference type="EMBL" id="NGJX01000003">
    <property type="protein sequence ID" value="RSU03930.1"/>
    <property type="molecule type" value="Genomic_DNA"/>
</dbReference>
<dbReference type="InterPro" id="IPR036388">
    <property type="entry name" value="WH-like_DNA-bd_sf"/>
</dbReference>
<gene>
    <name evidence="4" type="ORF">CBF32_04465</name>
</gene>
<dbReference type="GeneID" id="63145795"/>
<keyword evidence="2" id="KW-0238">DNA-binding</keyword>
<proteinExistence type="predicted"/>
<reference evidence="4 5" key="1">
    <citation type="submission" date="2017-05" db="EMBL/GenBank/DDBJ databases">
        <title>Vagococcus spp. assemblies.</title>
        <authorList>
            <person name="Gulvik C.A."/>
        </authorList>
    </citation>
    <scope>NUCLEOTIDE SEQUENCE [LARGE SCALE GENOMIC DNA]</scope>
    <source>
        <strain evidence="4 5">NCFB 2497</strain>
    </source>
</reference>
<accession>A0A369AZ52</accession>
<dbReference type="InterPro" id="IPR046348">
    <property type="entry name" value="SIS_dom_sf"/>
</dbReference>
<evidence type="ECO:0000256" key="1">
    <source>
        <dbReference type="ARBA" id="ARBA00023015"/>
    </source>
</evidence>
<evidence type="ECO:0000256" key="2">
    <source>
        <dbReference type="ARBA" id="ARBA00023125"/>
    </source>
</evidence>
<dbReference type="PANTHER" id="PTHR30514:SF21">
    <property type="entry name" value="RPIR-FAMILY TRANSCRIPTIONAL REGULATOR"/>
    <property type="match status" value="1"/>
</dbReference>
<keyword evidence="3" id="KW-0804">Transcription</keyword>
<evidence type="ECO:0000313" key="5">
    <source>
        <dbReference type="Proteomes" id="UP000288197"/>
    </source>
</evidence>
<evidence type="ECO:0000313" key="4">
    <source>
        <dbReference type="EMBL" id="RSU03930.1"/>
    </source>
</evidence>